<dbReference type="EMBL" id="CP013987">
    <property type="protein sequence ID" value="ALZ83306.1"/>
    <property type="molecule type" value="Genomic_DNA"/>
</dbReference>
<evidence type="ECO:0000313" key="3">
    <source>
        <dbReference type="EMBL" id="ONN73420.1"/>
    </source>
</evidence>
<reference evidence="7" key="4">
    <citation type="submission" date="2016-10" db="EMBL/GenBank/DDBJ databases">
        <authorList>
            <person name="de Groot N.N."/>
        </authorList>
    </citation>
    <scope>NUCLEOTIDE SEQUENCE [LARGE SCALE GENOMIC DNA]</scope>
    <source>
        <strain evidence="7">DSM 15758</strain>
    </source>
</reference>
<accession>A0A1G5NKM9</accession>
<evidence type="ECO:0000313" key="1">
    <source>
        <dbReference type="EMBL" id="ALZ83306.1"/>
    </source>
</evidence>
<reference evidence="3 8" key="5">
    <citation type="submission" date="2017-01" db="EMBL/GenBank/DDBJ databases">
        <title>Pseudomonas psychrotolerans genome sequencing and assembly.</title>
        <authorList>
            <person name="Vyas B."/>
            <person name="Mayilraj S."/>
        </authorList>
    </citation>
    <scope>NUCLEOTIDE SEQUENCE [LARGE SCALE GENOMIC DNA]</scope>
    <source>
        <strain evidence="3 8">SDS18</strain>
    </source>
</reference>
<dbReference type="InterPro" id="IPR025990">
    <property type="entry name" value="zinc_ribbon_bacterial"/>
</dbReference>
<evidence type="ECO:0000313" key="4">
    <source>
        <dbReference type="EMBL" id="SCZ37724.1"/>
    </source>
</evidence>
<accession>A0A0D7FCH1</accession>
<dbReference type="PIRSF" id="PIRSF037225">
    <property type="entry name" value="UCP037225"/>
    <property type="match status" value="1"/>
</dbReference>
<reference evidence="4" key="3">
    <citation type="submission" date="2016-10" db="EMBL/GenBank/DDBJ databases">
        <authorList>
            <person name="Varghese N."/>
            <person name="Submissions S."/>
        </authorList>
    </citation>
    <scope>NUCLEOTIDE SEQUENCE</scope>
    <source>
        <strain evidence="4">DSM 15758</strain>
    </source>
</reference>
<evidence type="ECO:0000313" key="5">
    <source>
        <dbReference type="Proteomes" id="UP000064137"/>
    </source>
</evidence>
<evidence type="ECO:0000313" key="7">
    <source>
        <dbReference type="Proteomes" id="UP000183046"/>
    </source>
</evidence>
<dbReference type="Proteomes" id="UP000064137">
    <property type="component" value="Chromosome"/>
</dbReference>
<dbReference type="EMBL" id="MTLN01000001">
    <property type="protein sequence ID" value="ONN73420.1"/>
    <property type="molecule type" value="Genomic_DNA"/>
</dbReference>
<keyword evidence="8" id="KW-1185">Reference proteome</keyword>
<dbReference type="AlphaFoldDB" id="A0A0D7FCH1"/>
<dbReference type="KEGG" id="por:APT59_03495"/>
<dbReference type="Proteomes" id="UP000078356">
    <property type="component" value="Unassembled WGS sequence"/>
</dbReference>
<dbReference type="InterPro" id="IPR017143">
    <property type="entry name" value="UCP037225"/>
</dbReference>
<dbReference type="eggNOG" id="ENOG5033AIZ">
    <property type="taxonomic scope" value="Bacteria"/>
</dbReference>
<evidence type="ECO:0000313" key="8">
    <source>
        <dbReference type="Proteomes" id="UP000189310"/>
    </source>
</evidence>
<dbReference type="Proteomes" id="UP000183046">
    <property type="component" value="Unassembled WGS sequence"/>
</dbReference>
<dbReference type="PATRIC" id="fig|47885.6.peg.4608"/>
<reference evidence="1 5" key="1">
    <citation type="submission" date="2016-01" db="EMBL/GenBank/DDBJ databases">
        <title>Annotation of Pseudomonas oryzihabitans USDA-ARS-USMARC-56511.</title>
        <authorList>
            <person name="Harhay G.P."/>
            <person name="Harhay D.M."/>
            <person name="Smith T.P.L."/>
            <person name="Bono J.L."/>
            <person name="Heaton M.P."/>
            <person name="Clawson M.L."/>
            <person name="Chitko-Mckown C.G."/>
            <person name="Capik S.F."/>
            <person name="DeDonder K.D."/>
            <person name="Apley M.D."/>
            <person name="Lubbers B.V."/>
            <person name="White B.J."/>
            <person name="Larson R.L."/>
        </authorList>
    </citation>
    <scope>NUCLEOTIDE SEQUENCE [LARGE SCALE GENOMIC DNA]</scope>
    <source>
        <strain evidence="1 5">USDA-ARS-USMARC-56511</strain>
    </source>
</reference>
<sequence length="60" mass="6965">MLESQEYDCPYCGEPGEVVLDLSGGDQDYYEDCEVCCRPIRFGLHTDGEDWNLEVRREDD</sequence>
<dbReference type="GeneID" id="57561028"/>
<proteinExistence type="predicted"/>
<dbReference type="Proteomes" id="UP000189310">
    <property type="component" value="Unassembled WGS sequence"/>
</dbReference>
<name>A0A0D7FCH1_9PSED</name>
<dbReference type="STRING" id="237610.BJP27_17895"/>
<dbReference type="RefSeq" id="WP_017639858.1">
    <property type="nucleotide sequence ID" value="NZ_CP013987.1"/>
</dbReference>
<dbReference type="EMBL" id="LWCR01000009">
    <property type="protein sequence ID" value="OAN30487.1"/>
    <property type="molecule type" value="Genomic_DNA"/>
</dbReference>
<evidence type="ECO:0000313" key="6">
    <source>
        <dbReference type="Proteomes" id="UP000078356"/>
    </source>
</evidence>
<reference evidence="2 6" key="2">
    <citation type="submission" date="2016-04" db="EMBL/GenBank/DDBJ databases">
        <title>Draft Genome Sequences of Staphylococcus capitis Strain H36, S. capitis Strain H65, S. cohnii Strain H62, S. hominis Strain H69, Mycobacterium iranicum Strain H39, Plantibacter sp. Strain H53, Pseudomonas oryzihabitans Strain H72, and Microbacterium sp. Strain H83, isolated from residential settings.</title>
        <authorList>
            <person name="Lymperopoulou D."/>
            <person name="Adams R.I."/>
            <person name="Lindow S."/>
            <person name="Coil D.A."/>
            <person name="Jospin G."/>
            <person name="Eisen J.A."/>
        </authorList>
    </citation>
    <scope>NUCLEOTIDE SEQUENCE [LARGE SCALE GENOMIC DNA]</scope>
    <source>
        <strain evidence="2 6">H72</strain>
    </source>
</reference>
<dbReference type="Pfam" id="PF14255">
    <property type="entry name" value="Zn_ribbon_21"/>
    <property type="match status" value="1"/>
</dbReference>
<gene>
    <name evidence="2" type="ORF">A4V15_15780</name>
    <name evidence="1" type="ORF">APT59_03495</name>
    <name evidence="3" type="ORF">BVL52_01005</name>
    <name evidence="4" type="ORF">SAMN05216279_106201</name>
</gene>
<dbReference type="EMBL" id="FMWB01000006">
    <property type="protein sequence ID" value="SCZ37724.1"/>
    <property type="molecule type" value="Genomic_DNA"/>
</dbReference>
<evidence type="ECO:0000313" key="2">
    <source>
        <dbReference type="EMBL" id="OAN30487.1"/>
    </source>
</evidence>
<dbReference type="OrthoDB" id="9814566at2"/>
<organism evidence="2 6">
    <name type="scientific">Pseudomonas oryzihabitans</name>
    <dbReference type="NCBI Taxonomy" id="47885"/>
    <lineage>
        <taxon>Bacteria</taxon>
        <taxon>Pseudomonadati</taxon>
        <taxon>Pseudomonadota</taxon>
        <taxon>Gammaproteobacteria</taxon>
        <taxon>Pseudomonadales</taxon>
        <taxon>Pseudomonadaceae</taxon>
        <taxon>Pseudomonas</taxon>
    </lineage>
</organism>
<protein>
    <submittedName>
        <fullName evidence="3">CPXCG motif-containing cysteine-rich protein</fullName>
    </submittedName>
    <submittedName>
        <fullName evidence="4">Cysteine-rich CPXCG</fullName>
    </submittedName>
</protein>